<proteinExistence type="predicted"/>
<dbReference type="PANTHER" id="PTHR36438">
    <property type="entry name" value="IRON-SULFUR CLUSTER REPAIR PROTEIN YTFE"/>
    <property type="match status" value="1"/>
</dbReference>
<feature type="domain" description="Hemerythrin-like" evidence="5">
    <location>
        <begin position="18"/>
        <end position="163"/>
    </location>
</feature>
<dbReference type="Proteomes" id="UP000437736">
    <property type="component" value="Unassembled WGS sequence"/>
</dbReference>
<evidence type="ECO:0000256" key="1">
    <source>
        <dbReference type="ARBA" id="ARBA00004496"/>
    </source>
</evidence>
<sequence>AADAGDWTGYGPAELARHIQAAHHVYLTAELPELVSLADKVAGVHGDRHPELAEVTRLVRALHDELLPHLAKEDRVLFPAIAALEAGPASFGFGTVANPIAVMTAEHEAAGELLGRLAAATSGYETPADGCASYALLYRRLAHLEADTHLHVLKENSVLFPAACALEAERQAAPAS</sequence>
<protein>
    <submittedName>
        <fullName evidence="6">Iron-sulfur cluster repair di-iron protein</fullName>
    </submittedName>
</protein>
<dbReference type="Gene3D" id="1.20.120.520">
    <property type="entry name" value="nmb1532 protein domain like"/>
    <property type="match status" value="1"/>
</dbReference>
<comment type="subcellular location">
    <subcellularLocation>
        <location evidence="1">Cytoplasm</location>
    </subcellularLocation>
</comment>
<evidence type="ECO:0000256" key="4">
    <source>
        <dbReference type="ARBA" id="ARBA00023004"/>
    </source>
</evidence>
<comment type="caution">
    <text evidence="6">The sequence shown here is derived from an EMBL/GenBank/DDBJ whole genome shotgun (WGS) entry which is preliminary data.</text>
</comment>
<name>A0ABW9QP14_9ACTN</name>
<reference evidence="6 7" key="1">
    <citation type="submission" date="2019-11" db="EMBL/GenBank/DDBJ databases">
        <title>Acidiferrimicrobium australis gen. nov., sp. nov., an acidophilic and obligately heterotrophic, member of the Actinobacteria that catalyses dissimilatory oxido- reduction of iron isolated from metal-rich acidic water in Chile.</title>
        <authorList>
            <person name="Gonzalez D."/>
            <person name="Huber K."/>
            <person name="Hedrich S."/>
            <person name="Rojas-Villalobos C."/>
            <person name="Quatrini R."/>
            <person name="Dinamarca M.A."/>
            <person name="Schwarz A."/>
            <person name="Canales C."/>
            <person name="Nancucheo I."/>
        </authorList>
    </citation>
    <scope>NUCLEOTIDE SEQUENCE [LARGE SCALE GENOMIC DNA]</scope>
    <source>
        <strain evidence="6 7">USS-CCA1</strain>
    </source>
</reference>
<keyword evidence="7" id="KW-1185">Reference proteome</keyword>
<evidence type="ECO:0000313" key="7">
    <source>
        <dbReference type="Proteomes" id="UP000437736"/>
    </source>
</evidence>
<evidence type="ECO:0000256" key="2">
    <source>
        <dbReference type="ARBA" id="ARBA00022490"/>
    </source>
</evidence>
<dbReference type="InterPro" id="IPR019903">
    <property type="entry name" value="RIC_family"/>
</dbReference>
<dbReference type="EMBL" id="WJHE01000094">
    <property type="protein sequence ID" value="MST31545.1"/>
    <property type="molecule type" value="Genomic_DNA"/>
</dbReference>
<keyword evidence="4" id="KW-0408">Iron</keyword>
<evidence type="ECO:0000256" key="3">
    <source>
        <dbReference type="ARBA" id="ARBA00022723"/>
    </source>
</evidence>
<keyword evidence="2" id="KW-0963">Cytoplasm</keyword>
<accession>A0ABW9QP14</accession>
<gene>
    <name evidence="6" type="ORF">GHK86_02215</name>
</gene>
<organism evidence="6 7">
    <name type="scientific">Acidiferrimicrobium australe</name>
    <dbReference type="NCBI Taxonomy" id="2664430"/>
    <lineage>
        <taxon>Bacteria</taxon>
        <taxon>Bacillati</taxon>
        <taxon>Actinomycetota</taxon>
        <taxon>Acidimicrobiia</taxon>
        <taxon>Acidimicrobiales</taxon>
        <taxon>Acidimicrobiaceae</taxon>
        <taxon>Acidiferrimicrobium</taxon>
    </lineage>
</organism>
<keyword evidence="3" id="KW-0479">Metal-binding</keyword>
<dbReference type="PANTHER" id="PTHR36438:SF1">
    <property type="entry name" value="IRON-SULFUR CLUSTER REPAIR PROTEIN YTFE"/>
    <property type="match status" value="1"/>
</dbReference>
<evidence type="ECO:0000259" key="5">
    <source>
        <dbReference type="Pfam" id="PF01814"/>
    </source>
</evidence>
<dbReference type="Pfam" id="PF01814">
    <property type="entry name" value="Hemerythrin"/>
    <property type="match status" value="1"/>
</dbReference>
<dbReference type="InterPro" id="IPR012312">
    <property type="entry name" value="Hemerythrin-like"/>
</dbReference>
<evidence type="ECO:0000313" key="6">
    <source>
        <dbReference type="EMBL" id="MST31545.1"/>
    </source>
</evidence>
<feature type="non-terminal residue" evidence="6">
    <location>
        <position position="1"/>
    </location>
</feature>